<keyword evidence="1" id="KW-1133">Transmembrane helix</keyword>
<gene>
    <name evidence="2" type="ORF">A2973_03320</name>
</gene>
<evidence type="ECO:0000256" key="1">
    <source>
        <dbReference type="SAM" id="Phobius"/>
    </source>
</evidence>
<dbReference type="Proteomes" id="UP000176409">
    <property type="component" value="Unassembled WGS sequence"/>
</dbReference>
<dbReference type="EMBL" id="MFJZ01000005">
    <property type="protein sequence ID" value="OGG30746.1"/>
    <property type="molecule type" value="Genomic_DNA"/>
</dbReference>
<keyword evidence="1" id="KW-0472">Membrane</keyword>
<proteinExistence type="predicted"/>
<reference evidence="2 3" key="1">
    <citation type="journal article" date="2016" name="Nat. Commun.">
        <title>Thousands of microbial genomes shed light on interconnected biogeochemical processes in an aquifer system.</title>
        <authorList>
            <person name="Anantharaman K."/>
            <person name="Brown C.T."/>
            <person name="Hug L.A."/>
            <person name="Sharon I."/>
            <person name="Castelle C.J."/>
            <person name="Probst A.J."/>
            <person name="Thomas B.C."/>
            <person name="Singh A."/>
            <person name="Wilkins M.J."/>
            <person name="Karaoz U."/>
            <person name="Brodie E.L."/>
            <person name="Williams K.H."/>
            <person name="Hubbard S.S."/>
            <person name="Banfield J.F."/>
        </authorList>
    </citation>
    <scope>NUCLEOTIDE SEQUENCE [LARGE SCALE GENOMIC DNA]</scope>
</reference>
<evidence type="ECO:0000313" key="3">
    <source>
        <dbReference type="Proteomes" id="UP000176409"/>
    </source>
</evidence>
<comment type="caution">
    <text evidence="2">The sequence shown here is derived from an EMBL/GenBank/DDBJ whole genome shotgun (WGS) entry which is preliminary data.</text>
</comment>
<evidence type="ECO:0000313" key="2">
    <source>
        <dbReference type="EMBL" id="OGG30746.1"/>
    </source>
</evidence>
<name>A0A1F6B1F6_9BACT</name>
<sequence length="158" mass="17893">MVVSPSIVFALFILFGMWLGSLTYMVWRTVSHYNQLTRGVTGSSGLTEVLRTLLHDQERVTKNIGTIEAQLRRLDEEAKIHIQRIGIVRFNPFSDTGGSQSFTLAFLDGNDNGIVMTSLYARSGNRWYVKEIRRGKGRELELSKEELTAMRLAVPVRS</sequence>
<dbReference type="AlphaFoldDB" id="A0A1F6B1F6"/>
<dbReference type="InterPro" id="IPR027981">
    <property type="entry name" value="DUF4446"/>
</dbReference>
<organism evidence="2 3">
    <name type="scientific">Candidatus Gottesmanbacteria bacterium RIFCSPLOWO2_01_FULL_49_10</name>
    <dbReference type="NCBI Taxonomy" id="1798396"/>
    <lineage>
        <taxon>Bacteria</taxon>
        <taxon>Candidatus Gottesmaniibacteriota</taxon>
    </lineage>
</organism>
<dbReference type="Pfam" id="PF14584">
    <property type="entry name" value="DUF4446"/>
    <property type="match status" value="1"/>
</dbReference>
<dbReference type="STRING" id="1798396.A2973_03320"/>
<protein>
    <recommendedName>
        <fullName evidence="4">DUF4446 domain-containing protein</fullName>
    </recommendedName>
</protein>
<feature type="transmembrane region" description="Helical" evidence="1">
    <location>
        <begin position="6"/>
        <end position="27"/>
    </location>
</feature>
<keyword evidence="1" id="KW-0812">Transmembrane</keyword>
<accession>A0A1F6B1F6</accession>
<evidence type="ECO:0008006" key="4">
    <source>
        <dbReference type="Google" id="ProtNLM"/>
    </source>
</evidence>